<dbReference type="InterPro" id="IPR001611">
    <property type="entry name" value="Leu-rich_rpt"/>
</dbReference>
<dbReference type="AlphaFoldDB" id="A0A2P6RGV3"/>
<evidence type="ECO:0000256" key="1">
    <source>
        <dbReference type="ARBA" id="ARBA00004191"/>
    </source>
</evidence>
<dbReference type="Pfam" id="PF00560">
    <property type="entry name" value="LRR_1"/>
    <property type="match status" value="4"/>
</dbReference>
<gene>
    <name evidence="10" type="ORF">RchiOBHm_Chr3g0493861</name>
</gene>
<dbReference type="Proteomes" id="UP000238479">
    <property type="component" value="Chromosome 3"/>
</dbReference>
<organism evidence="10 11">
    <name type="scientific">Rosa chinensis</name>
    <name type="common">China rose</name>
    <dbReference type="NCBI Taxonomy" id="74649"/>
    <lineage>
        <taxon>Eukaryota</taxon>
        <taxon>Viridiplantae</taxon>
        <taxon>Streptophyta</taxon>
        <taxon>Embryophyta</taxon>
        <taxon>Tracheophyta</taxon>
        <taxon>Spermatophyta</taxon>
        <taxon>Magnoliopsida</taxon>
        <taxon>eudicotyledons</taxon>
        <taxon>Gunneridae</taxon>
        <taxon>Pentapetalae</taxon>
        <taxon>rosids</taxon>
        <taxon>fabids</taxon>
        <taxon>Rosales</taxon>
        <taxon>Rosaceae</taxon>
        <taxon>Rosoideae</taxon>
        <taxon>Rosoideae incertae sedis</taxon>
        <taxon>Rosa</taxon>
    </lineage>
</organism>
<dbReference type="PANTHER" id="PTHR48065">
    <property type="entry name" value="OS10G0469600 PROTEIN"/>
    <property type="match status" value="1"/>
</dbReference>
<comment type="similarity">
    <text evidence="8">Belongs to the polygalacturonase-inhibiting protein family.</text>
</comment>
<dbReference type="EMBL" id="PDCK01000041">
    <property type="protein sequence ID" value="PRQ45655.1"/>
    <property type="molecule type" value="Genomic_DNA"/>
</dbReference>
<sequence>MGSLTFSHKVCSLACFTLYVQLVSLLNIAFASTSSAEADALLKWKANFQNQTQNNLTSWTYFPINSTHPKENGSPCNLWNGISCNPAGSVNKINLINSGIHGTLHGFSFLSFPNLEYLDLSLNGSIPREIGQLKFLYELALYIISLEGLILASLGNLSNLTSLYLYSNNLSGAIPVSLGNLSNLTLLYLQENQLSGYIPPEMGKLSNLVDLQMESNKLTGLIPPHFGNLKKLTYLYLYSNGLSGSIPP</sequence>
<keyword evidence="5" id="KW-0732">Signal</keyword>
<evidence type="ECO:0000256" key="8">
    <source>
        <dbReference type="ARBA" id="ARBA00038043"/>
    </source>
</evidence>
<dbReference type="PANTHER" id="PTHR48065:SF75">
    <property type="entry name" value="LEUCINE-RICH REPEAT-CONTAINING N-TERMINAL PLANT-TYPE DOMAIN-CONTAINING PROTEIN"/>
    <property type="match status" value="1"/>
</dbReference>
<comment type="subcellular location">
    <subcellularLocation>
        <location evidence="2">Membrane</location>
    </subcellularLocation>
    <subcellularLocation>
        <location evidence="1">Secreted</location>
        <location evidence="1">Cell wall</location>
    </subcellularLocation>
</comment>
<dbReference type="InterPro" id="IPR013210">
    <property type="entry name" value="LRR_N_plant-typ"/>
</dbReference>
<evidence type="ECO:0000259" key="9">
    <source>
        <dbReference type="Pfam" id="PF08263"/>
    </source>
</evidence>
<keyword evidence="6" id="KW-0677">Repeat</keyword>
<proteinExistence type="inferred from homology"/>
<name>A0A2P6RGV3_ROSCH</name>
<keyword evidence="7" id="KW-0472">Membrane</keyword>
<dbReference type="FunFam" id="3.80.10.10:FF:000400">
    <property type="entry name" value="Nuclear pore complex protein NUP107"/>
    <property type="match status" value="1"/>
</dbReference>
<reference evidence="10 11" key="1">
    <citation type="journal article" date="2018" name="Nat. Genet.">
        <title>The Rosa genome provides new insights in the design of modern roses.</title>
        <authorList>
            <person name="Bendahmane M."/>
        </authorList>
    </citation>
    <scope>NUCLEOTIDE SEQUENCE [LARGE SCALE GENOMIC DNA]</scope>
    <source>
        <strain evidence="11">cv. Old Blush</strain>
    </source>
</reference>
<keyword evidence="11" id="KW-1185">Reference proteome</keyword>
<dbReference type="GO" id="GO:0016020">
    <property type="term" value="C:membrane"/>
    <property type="evidence" value="ECO:0007669"/>
    <property type="project" value="UniProtKB-SubCell"/>
</dbReference>
<dbReference type="STRING" id="74649.A0A2P6RGV3"/>
<dbReference type="OMA" id="VEALLVW"/>
<comment type="caution">
    <text evidence="10">The sequence shown here is derived from an EMBL/GenBank/DDBJ whole genome shotgun (WGS) entry which is preliminary data.</text>
</comment>
<evidence type="ECO:0000256" key="6">
    <source>
        <dbReference type="ARBA" id="ARBA00022737"/>
    </source>
</evidence>
<feature type="domain" description="Leucine-rich repeat-containing N-terminal plant-type" evidence="9">
    <location>
        <begin position="35"/>
        <end position="85"/>
    </location>
</feature>
<dbReference type="InterPro" id="IPR032675">
    <property type="entry name" value="LRR_dom_sf"/>
</dbReference>
<dbReference type="Gramene" id="PRQ45655">
    <property type="protein sequence ID" value="PRQ45655"/>
    <property type="gene ID" value="RchiOBHm_Chr3g0493861"/>
</dbReference>
<evidence type="ECO:0000256" key="3">
    <source>
        <dbReference type="ARBA" id="ARBA00022512"/>
    </source>
</evidence>
<keyword evidence="3" id="KW-0134">Cell wall</keyword>
<dbReference type="Pfam" id="PF08263">
    <property type="entry name" value="LRRNT_2"/>
    <property type="match status" value="1"/>
</dbReference>
<evidence type="ECO:0000256" key="2">
    <source>
        <dbReference type="ARBA" id="ARBA00004370"/>
    </source>
</evidence>
<protein>
    <submittedName>
        <fullName evidence="10">Putative leucine-rich repeat-containing, plant-type, leucine-rich repeat domain, L</fullName>
    </submittedName>
</protein>
<evidence type="ECO:0000256" key="5">
    <source>
        <dbReference type="ARBA" id="ARBA00022729"/>
    </source>
</evidence>
<accession>A0A2P6RGV3</accession>
<evidence type="ECO:0000313" key="11">
    <source>
        <dbReference type="Proteomes" id="UP000238479"/>
    </source>
</evidence>
<evidence type="ECO:0000256" key="4">
    <source>
        <dbReference type="ARBA" id="ARBA00022614"/>
    </source>
</evidence>
<dbReference type="Gene3D" id="3.80.10.10">
    <property type="entry name" value="Ribonuclease Inhibitor"/>
    <property type="match status" value="2"/>
</dbReference>
<keyword evidence="3" id="KW-0964">Secreted</keyword>
<evidence type="ECO:0000256" key="7">
    <source>
        <dbReference type="ARBA" id="ARBA00023136"/>
    </source>
</evidence>
<keyword evidence="4" id="KW-0433">Leucine-rich repeat</keyword>
<dbReference type="SUPFAM" id="SSF52058">
    <property type="entry name" value="L domain-like"/>
    <property type="match status" value="1"/>
</dbReference>
<evidence type="ECO:0000313" key="10">
    <source>
        <dbReference type="EMBL" id="PRQ45655.1"/>
    </source>
</evidence>